<dbReference type="AlphaFoldDB" id="A0A1G7QNS1"/>
<dbReference type="GO" id="GO:0016491">
    <property type="term" value="F:oxidoreductase activity"/>
    <property type="evidence" value="ECO:0007669"/>
    <property type="project" value="UniProtKB-KW"/>
</dbReference>
<dbReference type="Proteomes" id="UP000182284">
    <property type="component" value="Unassembled WGS sequence"/>
</dbReference>
<gene>
    <name evidence="7" type="ORF">SAMN04488117_11014</name>
</gene>
<dbReference type="PROSITE" id="PS51085">
    <property type="entry name" value="2FE2S_FER_2"/>
    <property type="match status" value="1"/>
</dbReference>
<accession>A0A1G7QNS1</accession>
<evidence type="ECO:0000256" key="2">
    <source>
        <dbReference type="ARBA" id="ARBA00022723"/>
    </source>
</evidence>
<evidence type="ECO:0000256" key="5">
    <source>
        <dbReference type="ARBA" id="ARBA00023014"/>
    </source>
</evidence>
<evidence type="ECO:0000313" key="7">
    <source>
        <dbReference type="EMBL" id="SDG00181.1"/>
    </source>
</evidence>
<dbReference type="InterPro" id="IPR012675">
    <property type="entry name" value="Beta-grasp_dom_sf"/>
</dbReference>
<keyword evidence="1" id="KW-0001">2Fe-2S</keyword>
<dbReference type="PANTHER" id="PTHR44379">
    <property type="entry name" value="OXIDOREDUCTASE WITH IRON-SULFUR SUBUNIT"/>
    <property type="match status" value="1"/>
</dbReference>
<dbReference type="CDD" id="cd00207">
    <property type="entry name" value="fer2"/>
    <property type="match status" value="1"/>
</dbReference>
<evidence type="ECO:0000256" key="4">
    <source>
        <dbReference type="ARBA" id="ARBA00023004"/>
    </source>
</evidence>
<dbReference type="GO" id="GO:0046872">
    <property type="term" value="F:metal ion binding"/>
    <property type="evidence" value="ECO:0007669"/>
    <property type="project" value="UniProtKB-KW"/>
</dbReference>
<dbReference type="PANTHER" id="PTHR44379:SF2">
    <property type="entry name" value="BLR6218 PROTEIN"/>
    <property type="match status" value="1"/>
</dbReference>
<dbReference type="InterPro" id="IPR001041">
    <property type="entry name" value="2Fe-2S_ferredoxin-type"/>
</dbReference>
<evidence type="ECO:0000313" key="8">
    <source>
        <dbReference type="Proteomes" id="UP000182284"/>
    </source>
</evidence>
<dbReference type="InterPro" id="IPR051452">
    <property type="entry name" value="Diverse_Oxidoreductases"/>
</dbReference>
<dbReference type="GO" id="GO:0051537">
    <property type="term" value="F:2 iron, 2 sulfur cluster binding"/>
    <property type="evidence" value="ECO:0007669"/>
    <property type="project" value="UniProtKB-KW"/>
</dbReference>
<dbReference type="Gene3D" id="1.10.150.120">
    <property type="entry name" value="[2Fe-2S]-binding domain"/>
    <property type="match status" value="1"/>
</dbReference>
<name>A0A1G7QNS1_9RHOB</name>
<evidence type="ECO:0000256" key="3">
    <source>
        <dbReference type="ARBA" id="ARBA00023002"/>
    </source>
</evidence>
<proteinExistence type="predicted"/>
<protein>
    <submittedName>
        <fullName evidence="7">Nicotinate dehydrogenase subunit A</fullName>
    </submittedName>
</protein>
<keyword evidence="3" id="KW-0560">Oxidoreductase</keyword>
<evidence type="ECO:0000256" key="1">
    <source>
        <dbReference type="ARBA" id="ARBA00022714"/>
    </source>
</evidence>
<keyword evidence="2" id="KW-0479">Metal-binding</keyword>
<organism evidence="7 8">
    <name type="scientific">Celeribacter baekdonensis</name>
    <dbReference type="NCBI Taxonomy" id="875171"/>
    <lineage>
        <taxon>Bacteria</taxon>
        <taxon>Pseudomonadati</taxon>
        <taxon>Pseudomonadota</taxon>
        <taxon>Alphaproteobacteria</taxon>
        <taxon>Rhodobacterales</taxon>
        <taxon>Roseobacteraceae</taxon>
        <taxon>Celeribacter</taxon>
    </lineage>
</organism>
<keyword evidence="4" id="KW-0408">Iron</keyword>
<feature type="domain" description="2Fe-2S ferredoxin-type" evidence="6">
    <location>
        <begin position="29"/>
        <end position="105"/>
    </location>
</feature>
<dbReference type="SUPFAM" id="SSF54292">
    <property type="entry name" value="2Fe-2S ferredoxin-like"/>
    <property type="match status" value="1"/>
</dbReference>
<dbReference type="InterPro" id="IPR002888">
    <property type="entry name" value="2Fe-2S-bd"/>
</dbReference>
<keyword evidence="5" id="KW-0411">Iron-sulfur</keyword>
<dbReference type="InterPro" id="IPR036010">
    <property type="entry name" value="2Fe-2S_ferredoxin-like_sf"/>
</dbReference>
<reference evidence="7 8" key="1">
    <citation type="submission" date="2016-10" db="EMBL/GenBank/DDBJ databases">
        <authorList>
            <person name="de Groot N.N."/>
        </authorList>
    </citation>
    <scope>NUCLEOTIDE SEQUENCE [LARGE SCALE GENOMIC DNA]</scope>
    <source>
        <strain evidence="7 8">DSM 27375</strain>
    </source>
</reference>
<dbReference type="Pfam" id="PF00111">
    <property type="entry name" value="Fer2"/>
    <property type="match status" value="1"/>
</dbReference>
<dbReference type="InterPro" id="IPR036884">
    <property type="entry name" value="2Fe-2S-bd_dom_sf"/>
</dbReference>
<sequence>MHTNILLTLGHIIAQSRKLMAKHGAKMKRTLTITLNGAEVTAEVPEHALLLDVLRETFGVNGPKYGCGKAQCGACTVLVDGVPARACVLMASRVSGARVTTLEGLVDPETGALSPVQQGFLDCEGAQCGYCLNGMVMTATALLKRRPDPNTEDIVQALRHNLCRCGTHKEIIASVKRAAELMRKRANA</sequence>
<dbReference type="Gene3D" id="3.10.20.30">
    <property type="match status" value="1"/>
</dbReference>
<dbReference type="PROSITE" id="PS00197">
    <property type="entry name" value="2FE2S_FER_1"/>
    <property type="match status" value="1"/>
</dbReference>
<dbReference type="Pfam" id="PF01799">
    <property type="entry name" value="Fer2_2"/>
    <property type="match status" value="1"/>
</dbReference>
<dbReference type="EMBL" id="FNBL01000010">
    <property type="protein sequence ID" value="SDG00181.1"/>
    <property type="molecule type" value="Genomic_DNA"/>
</dbReference>
<dbReference type="InterPro" id="IPR006058">
    <property type="entry name" value="2Fe2S_fd_BS"/>
</dbReference>
<evidence type="ECO:0000259" key="6">
    <source>
        <dbReference type="PROSITE" id="PS51085"/>
    </source>
</evidence>
<dbReference type="SUPFAM" id="SSF47741">
    <property type="entry name" value="CO dehydrogenase ISP C-domain like"/>
    <property type="match status" value="1"/>
</dbReference>